<dbReference type="PROSITE" id="PS51354">
    <property type="entry name" value="GLUTAREDOXIN_2"/>
    <property type="match status" value="1"/>
</dbReference>
<dbReference type="PANTHER" id="PTHR45669">
    <property type="entry name" value="GLUTAREDOXIN DOMAIN-CONTAINING CYSTEINE-RICH PROTEIN CG12206-RELATED"/>
    <property type="match status" value="1"/>
</dbReference>
<sequence>MANFNEKYEFSAKPKSSFFNWSFTMHAKPIEPSSKPRLHNPYLDRGGSMKKVHNSIESSVHSGNSLKGKVKKLRDLFESSKSPSRSPRETPTQLPSRLKPTKSFVTSNGGSSLIRLPGTEDGIVVYLTSLRGVRRTYEDCYVVRMIFKGFRVWIDERDISLHLAYRKELQNVLGNEKPVSLPQVFIGGRYIGGADVIRQLYDTGELAKILSGYPKVAPGSMCNFCGDARFMPCTNCSGSRKVFDENEEKLNRCLECNENGLIQCPHCC</sequence>
<evidence type="ECO:0000313" key="4">
    <source>
        <dbReference type="Proteomes" id="UP001345219"/>
    </source>
</evidence>
<gene>
    <name evidence="3" type="ORF">SAY87_026000</name>
</gene>
<dbReference type="PANTHER" id="PTHR45669:SF17">
    <property type="entry name" value="GLUTAREDOXIN DOMAIN-CONTAINING PROTEIN"/>
    <property type="match status" value="1"/>
</dbReference>
<dbReference type="AlphaFoldDB" id="A0AAN7JKT5"/>
<accession>A0AAN7JKT5</accession>
<feature type="domain" description="Glutaredoxin" evidence="2">
    <location>
        <begin position="124"/>
        <end position="191"/>
    </location>
</feature>
<feature type="compositionally biased region" description="Polar residues" evidence="1">
    <location>
        <begin position="55"/>
        <end position="65"/>
    </location>
</feature>
<reference evidence="3 4" key="1">
    <citation type="journal article" date="2023" name="Hortic Res">
        <title>Pangenome of water caltrop reveals structural variations and asymmetric subgenome divergence after allopolyploidization.</title>
        <authorList>
            <person name="Zhang X."/>
            <person name="Chen Y."/>
            <person name="Wang L."/>
            <person name="Yuan Y."/>
            <person name="Fang M."/>
            <person name="Shi L."/>
            <person name="Lu R."/>
            <person name="Comes H.P."/>
            <person name="Ma Y."/>
            <person name="Chen Y."/>
            <person name="Huang G."/>
            <person name="Zhou Y."/>
            <person name="Zheng Z."/>
            <person name="Qiu Y."/>
        </authorList>
    </citation>
    <scope>NUCLEOTIDE SEQUENCE [LARGE SCALE GENOMIC DNA]</scope>
    <source>
        <tissue evidence="3">Roots</tissue>
    </source>
</reference>
<protein>
    <recommendedName>
        <fullName evidence="2">Glutaredoxin domain-containing protein</fullName>
    </recommendedName>
</protein>
<dbReference type="InterPro" id="IPR002109">
    <property type="entry name" value="Glutaredoxin"/>
</dbReference>
<evidence type="ECO:0000256" key="1">
    <source>
        <dbReference type="SAM" id="MobiDB-lite"/>
    </source>
</evidence>
<dbReference type="SUPFAM" id="SSF52833">
    <property type="entry name" value="Thioredoxin-like"/>
    <property type="match status" value="1"/>
</dbReference>
<name>A0AAN7JKT5_9MYRT</name>
<evidence type="ECO:0000313" key="3">
    <source>
        <dbReference type="EMBL" id="KAK4746963.1"/>
    </source>
</evidence>
<feature type="compositionally biased region" description="Low complexity" evidence="1">
    <location>
        <begin position="79"/>
        <end position="92"/>
    </location>
</feature>
<dbReference type="Pfam" id="PF23733">
    <property type="entry name" value="GRXCR1-2_C"/>
    <property type="match status" value="1"/>
</dbReference>
<comment type="caution">
    <text evidence="3">The sequence shown here is derived from an EMBL/GenBank/DDBJ whole genome shotgun (WGS) entry which is preliminary data.</text>
</comment>
<dbReference type="Pfam" id="PF00462">
    <property type="entry name" value="Glutaredoxin"/>
    <property type="match status" value="1"/>
</dbReference>
<dbReference type="EMBL" id="JAXIOK010000020">
    <property type="protein sequence ID" value="KAK4746963.1"/>
    <property type="molecule type" value="Genomic_DNA"/>
</dbReference>
<organism evidence="3 4">
    <name type="scientific">Trapa incisa</name>
    <dbReference type="NCBI Taxonomy" id="236973"/>
    <lineage>
        <taxon>Eukaryota</taxon>
        <taxon>Viridiplantae</taxon>
        <taxon>Streptophyta</taxon>
        <taxon>Embryophyta</taxon>
        <taxon>Tracheophyta</taxon>
        <taxon>Spermatophyta</taxon>
        <taxon>Magnoliopsida</taxon>
        <taxon>eudicotyledons</taxon>
        <taxon>Gunneridae</taxon>
        <taxon>Pentapetalae</taxon>
        <taxon>rosids</taxon>
        <taxon>malvids</taxon>
        <taxon>Myrtales</taxon>
        <taxon>Lythraceae</taxon>
        <taxon>Trapa</taxon>
    </lineage>
</organism>
<dbReference type="Gene3D" id="3.40.30.10">
    <property type="entry name" value="Glutaredoxin"/>
    <property type="match status" value="1"/>
</dbReference>
<dbReference type="InterPro" id="IPR036249">
    <property type="entry name" value="Thioredoxin-like_sf"/>
</dbReference>
<dbReference type="CDD" id="cd03031">
    <property type="entry name" value="GRX_GRX_like"/>
    <property type="match status" value="1"/>
</dbReference>
<proteinExistence type="predicted"/>
<keyword evidence="4" id="KW-1185">Reference proteome</keyword>
<evidence type="ECO:0000259" key="2">
    <source>
        <dbReference type="Pfam" id="PF00462"/>
    </source>
</evidence>
<feature type="region of interest" description="Disordered" evidence="1">
    <location>
        <begin position="30"/>
        <end position="106"/>
    </location>
</feature>
<dbReference type="Proteomes" id="UP001345219">
    <property type="component" value="Chromosome 20"/>
</dbReference>